<dbReference type="EMBL" id="JRHX01000047">
    <property type="protein sequence ID" value="KXZ70790.1"/>
    <property type="molecule type" value="Genomic_DNA"/>
</dbReference>
<evidence type="ECO:0000256" key="1">
    <source>
        <dbReference type="SAM" id="Phobius"/>
    </source>
</evidence>
<feature type="transmembrane region" description="Helical" evidence="1">
    <location>
        <begin position="88"/>
        <end position="106"/>
    </location>
</feature>
<dbReference type="AlphaFoldDB" id="A0A150HVP6"/>
<keyword evidence="1" id="KW-0472">Membrane</keyword>
<reference evidence="2 3" key="1">
    <citation type="journal article" date="2016" name="Sci. Rep.">
        <title>Genomic and phenotypic characterization of the species Acinetobacter venetianus.</title>
        <authorList>
            <person name="Fondi M."/>
            <person name="Maida I."/>
            <person name="Perrin E."/>
            <person name="Orlandini V."/>
            <person name="La Torre L."/>
            <person name="Bosi E."/>
            <person name="Negroni A."/>
            <person name="Zanaroli G."/>
            <person name="Fava F."/>
            <person name="Decorosi F."/>
            <person name="Giovannetti L."/>
            <person name="Viti C."/>
            <person name="Vaneechoutte M."/>
            <person name="Dijkshoorn L."/>
            <person name="Fani R."/>
        </authorList>
    </citation>
    <scope>NUCLEOTIDE SEQUENCE [LARGE SCALE GENOMIC DNA]</scope>
    <source>
        <strain evidence="2 3">LUH13518</strain>
    </source>
</reference>
<gene>
    <name evidence="2" type="ORF">AVENLUH13518_01681</name>
</gene>
<evidence type="ECO:0000313" key="2">
    <source>
        <dbReference type="EMBL" id="KXZ70790.1"/>
    </source>
</evidence>
<comment type="caution">
    <text evidence="2">The sequence shown here is derived from an EMBL/GenBank/DDBJ whole genome shotgun (WGS) entry which is preliminary data.</text>
</comment>
<feature type="transmembrane region" description="Helical" evidence="1">
    <location>
        <begin position="6"/>
        <end position="30"/>
    </location>
</feature>
<keyword evidence="1" id="KW-1133">Transmembrane helix</keyword>
<dbReference type="InterPro" id="IPR008407">
    <property type="entry name" value="Brnchd-chn_aa_trnsp_AzlD"/>
</dbReference>
<dbReference type="Pfam" id="PF05437">
    <property type="entry name" value="AzlD"/>
    <property type="match status" value="1"/>
</dbReference>
<protein>
    <submittedName>
        <fullName evidence="2">Branched-chain amino acid transport protein (AzlD)</fullName>
    </submittedName>
</protein>
<sequence>MKYGTVYIIAGIAILSIGTYLIRYSGIYLANRIAFKEHHRQMLSDSACVLLFTLAVFNTIFTENEFSGISKMIGVSVAILFAWKRYSLIVVILVAIVVTATLRYLGFS</sequence>
<accession>A0A150HVP6</accession>
<name>A0A150HVP6_9GAMM</name>
<proteinExistence type="predicted"/>
<dbReference type="PATRIC" id="fig|52133.19.peg.1712"/>
<evidence type="ECO:0000313" key="3">
    <source>
        <dbReference type="Proteomes" id="UP000075544"/>
    </source>
</evidence>
<dbReference type="RefSeq" id="WP_061524680.1">
    <property type="nucleotide sequence ID" value="NZ_CP173025.1"/>
</dbReference>
<feature type="transmembrane region" description="Helical" evidence="1">
    <location>
        <begin position="42"/>
        <end position="60"/>
    </location>
</feature>
<dbReference type="Proteomes" id="UP000075544">
    <property type="component" value="Unassembled WGS sequence"/>
</dbReference>
<keyword evidence="1" id="KW-0812">Transmembrane</keyword>
<organism evidence="2 3">
    <name type="scientific">Acinetobacter venetianus</name>
    <dbReference type="NCBI Taxonomy" id="52133"/>
    <lineage>
        <taxon>Bacteria</taxon>
        <taxon>Pseudomonadati</taxon>
        <taxon>Pseudomonadota</taxon>
        <taxon>Gammaproteobacteria</taxon>
        <taxon>Moraxellales</taxon>
        <taxon>Moraxellaceae</taxon>
        <taxon>Acinetobacter</taxon>
    </lineage>
</organism>